<dbReference type="EMBL" id="JAOPHQ010003976">
    <property type="protein sequence ID" value="KAK0141336.1"/>
    <property type="molecule type" value="Genomic_DNA"/>
</dbReference>
<dbReference type="Gene3D" id="2.20.110.10">
    <property type="entry name" value="Histone H3 K4-specific methyltransferase SET7/9 N-terminal domain"/>
    <property type="match status" value="3"/>
</dbReference>
<dbReference type="Pfam" id="PF02493">
    <property type="entry name" value="MORN"/>
    <property type="match status" value="6"/>
</dbReference>
<keyword evidence="2" id="KW-0677">Repeat</keyword>
<keyword evidence="7" id="KW-1185">Reference proteome</keyword>
<protein>
    <recommendedName>
        <fullName evidence="4">MORN repeat-containing protein 3</fullName>
    </recommendedName>
</protein>
<dbReference type="SUPFAM" id="SSF82185">
    <property type="entry name" value="Histone H3 K4-specific methyltransferase SET7/9 N-terminal domain"/>
    <property type="match status" value="3"/>
</dbReference>
<dbReference type="InterPro" id="IPR052472">
    <property type="entry name" value="MORN3"/>
</dbReference>
<evidence type="ECO:0000313" key="7">
    <source>
        <dbReference type="Proteomes" id="UP001174136"/>
    </source>
</evidence>
<evidence type="ECO:0000256" key="2">
    <source>
        <dbReference type="ARBA" id="ARBA00022737"/>
    </source>
</evidence>
<reference evidence="6" key="1">
    <citation type="journal article" date="2023" name="Front. Mar. Sci.">
        <title>A new Merluccius polli reference genome to investigate the effects of global change in West African waters.</title>
        <authorList>
            <person name="Mateo J.L."/>
            <person name="Blanco-Fernandez C."/>
            <person name="Garcia-Vazquez E."/>
            <person name="Machado-Schiaffino G."/>
        </authorList>
    </citation>
    <scope>NUCLEOTIDE SEQUENCE</scope>
    <source>
        <strain evidence="6">C29</strain>
        <tissue evidence="6">Fin</tissue>
    </source>
</reference>
<comment type="caution">
    <text evidence="6">The sequence shown here is derived from an EMBL/GenBank/DDBJ whole genome shotgun (WGS) entry which is preliminary data.</text>
</comment>
<organism evidence="6 7">
    <name type="scientific">Merluccius polli</name>
    <name type="common">Benguela hake</name>
    <name type="synonym">Merluccius cadenati</name>
    <dbReference type="NCBI Taxonomy" id="89951"/>
    <lineage>
        <taxon>Eukaryota</taxon>
        <taxon>Metazoa</taxon>
        <taxon>Chordata</taxon>
        <taxon>Craniata</taxon>
        <taxon>Vertebrata</taxon>
        <taxon>Euteleostomi</taxon>
        <taxon>Actinopterygii</taxon>
        <taxon>Neopterygii</taxon>
        <taxon>Teleostei</taxon>
        <taxon>Neoteleostei</taxon>
        <taxon>Acanthomorphata</taxon>
        <taxon>Zeiogadaria</taxon>
        <taxon>Gadariae</taxon>
        <taxon>Gadiformes</taxon>
        <taxon>Gadoidei</taxon>
        <taxon>Merlucciidae</taxon>
        <taxon>Merluccius</taxon>
    </lineage>
</organism>
<comment type="function">
    <text evidence="5">Assembles a suppression complex (suppresome) by tethering SIRT1 and MDM2 to regulate composite modifications of p53/TP53. Confers both deacetylation-mediated functional inactivation, by SIRT1, and ubiquitination-dependent degradation, by MDM2, of p53/TP53, promoting a proliferative and cell survival behaviors. May play a role in the regulation of spermatogenesis.</text>
</comment>
<sequence>MQVVQRTGNHLADGLTGLPKAMPYLKNTHKVQPLAHLWDMKAQKNGLRQTVYSVNGDEYTGEWQDNKKHGKGTVVWKKAAAIYEGEWKFGKCEGYGNYSKLCPETNQYARLYSGEWKNGKKHGYGTYFYSASSVYEGEWSGGRRSGWGRMHYDNGDIYEGAWLHDKHHGLGMVQLGMDNFIKCNVNIVVTSPREANGNRYEGSWQDGKKNGHGRFLFLDRGQVSEGLWVDGVFKCGTLSDCGREDAPMPTKYPIPKVELLDAQLVLMEAQSTFKNGSLLDSVSLGSGSWEFAGQCLWKVAVCWTVRLWEVGAGSLLDSVSLGRGSLLDSVSLGSGSWELTGQCVSGKRELTGQCVSGKRELTGQRVSGKWELGACRTVRLWEVGARSLHDGGLSSVVQFILEPG</sequence>
<dbReference type="GO" id="GO:0001669">
    <property type="term" value="C:acrosomal vesicle"/>
    <property type="evidence" value="ECO:0007669"/>
    <property type="project" value="UniProtKB-SubCell"/>
</dbReference>
<dbReference type="PANTHER" id="PTHR46511">
    <property type="entry name" value="MORN REPEAT-CONTAINING PROTEIN 3"/>
    <property type="match status" value="1"/>
</dbReference>
<proteinExistence type="predicted"/>
<evidence type="ECO:0000313" key="6">
    <source>
        <dbReference type="EMBL" id="KAK0141336.1"/>
    </source>
</evidence>
<evidence type="ECO:0000256" key="4">
    <source>
        <dbReference type="ARBA" id="ARBA00039854"/>
    </source>
</evidence>
<comment type="subcellular location">
    <subcellularLocation>
        <location evidence="1">Cytoplasmic vesicle</location>
        <location evidence="1">Secretory vesicle</location>
        <location evidence="1">Acrosome</location>
    </subcellularLocation>
</comment>
<evidence type="ECO:0000256" key="3">
    <source>
        <dbReference type="ARBA" id="ARBA00023329"/>
    </source>
</evidence>
<dbReference type="AlphaFoldDB" id="A0AA47NWI9"/>
<dbReference type="SMART" id="SM00698">
    <property type="entry name" value="MORN"/>
    <property type="match status" value="6"/>
</dbReference>
<accession>A0AA47NWI9</accession>
<evidence type="ECO:0000256" key="5">
    <source>
        <dbReference type="ARBA" id="ARBA00045851"/>
    </source>
</evidence>
<evidence type="ECO:0000256" key="1">
    <source>
        <dbReference type="ARBA" id="ARBA00004218"/>
    </source>
</evidence>
<dbReference type="Proteomes" id="UP001174136">
    <property type="component" value="Unassembled WGS sequence"/>
</dbReference>
<keyword evidence="3" id="KW-0968">Cytoplasmic vesicle</keyword>
<dbReference type="PANTHER" id="PTHR46511:SF1">
    <property type="entry name" value="MORN REPEAT-CONTAINING PROTEIN 3"/>
    <property type="match status" value="1"/>
</dbReference>
<dbReference type="InterPro" id="IPR003409">
    <property type="entry name" value="MORN"/>
</dbReference>
<name>A0AA47NWI9_MERPO</name>
<gene>
    <name evidence="6" type="primary">morn3_0</name>
    <name evidence="6" type="ORF">N1851_021666</name>
</gene>